<dbReference type="Proteomes" id="UP000308874">
    <property type="component" value="Segment"/>
</dbReference>
<reference evidence="1 2" key="1">
    <citation type="submission" date="2019-02" db="EMBL/GenBank/DDBJ databases">
        <title>Isolation of virulent Lactobacillus brevis phages.</title>
        <authorList>
            <person name="Feyereisen M."/>
            <person name="Mahony J."/>
            <person name="O'Sullivan T."/>
            <person name="van Sinderen D."/>
        </authorList>
    </citation>
    <scope>NUCLEOTIDE SEQUENCE [LARGE SCALE GENOMIC DNA]</scope>
</reference>
<proteinExistence type="predicted"/>
<keyword evidence="2" id="KW-1185">Reference proteome</keyword>
<evidence type="ECO:0000313" key="1">
    <source>
        <dbReference type="EMBL" id="QBJ03515.1"/>
    </source>
</evidence>
<sequence>MKRKKRLLIGNSDRFYNFSLISESLFNDVDKITFRNVNKYRKEMSNIDNKNKKNDPLGLYKKTSKNYWLYSDSGASLRMIKDLLHYGNRLTYITDKEISNSLINLLAVAKHREVVYLYNSITEDMVDNIIEAHKACTTSAYIELDPLDNPEKILFNLYRLRTNLDNLYIRFKKLSDEEYSNLSESDKTKFSKINNYWEYTPENKFKRFKAIKTSLSIWGINIKIILGADIYDMEKLAINDKKKVKTPKRLDNKKEG</sequence>
<name>A0A4Y5FEP1_9CAUD</name>
<dbReference type="EMBL" id="MK504443">
    <property type="protein sequence ID" value="QBJ03515.1"/>
    <property type="molecule type" value="Genomic_DNA"/>
</dbReference>
<accession>A0A4Y5FEP1</accession>
<evidence type="ECO:0000313" key="2">
    <source>
        <dbReference type="Proteomes" id="UP000308874"/>
    </source>
</evidence>
<protein>
    <submittedName>
        <fullName evidence="1">Uncharacterized protein</fullName>
    </submittedName>
</protein>
<organism evidence="1 2">
    <name type="scientific">Lactobacillus phage 521B</name>
    <dbReference type="NCBI Taxonomy" id="2510942"/>
    <lineage>
        <taxon>Viruses</taxon>
        <taxon>Duplodnaviria</taxon>
        <taxon>Heunggongvirae</taxon>
        <taxon>Uroviricota</taxon>
        <taxon>Caudoviricetes</taxon>
        <taxon>Herelleviridae</taxon>
        <taxon>Tybeckvirus</taxon>
        <taxon>Tybeckvirus tv521B</taxon>
    </lineage>
</organism>
<gene>
    <name evidence="1" type="ORF">B521_0165</name>
</gene>